<organism evidence="2 3">
    <name type="scientific">Fictibacillus enclensis</name>
    <dbReference type="NCBI Taxonomy" id="1017270"/>
    <lineage>
        <taxon>Bacteria</taxon>
        <taxon>Bacillati</taxon>
        <taxon>Bacillota</taxon>
        <taxon>Bacilli</taxon>
        <taxon>Bacillales</taxon>
        <taxon>Fictibacillaceae</taxon>
        <taxon>Fictibacillus</taxon>
    </lineage>
</organism>
<dbReference type="InterPro" id="IPR001296">
    <property type="entry name" value="Glyco_trans_1"/>
</dbReference>
<dbReference type="Gene3D" id="3.40.50.2000">
    <property type="entry name" value="Glycogen Phosphorylase B"/>
    <property type="match status" value="2"/>
</dbReference>
<feature type="domain" description="Glycosyl transferase family 1" evidence="1">
    <location>
        <begin position="250"/>
        <end position="398"/>
    </location>
</feature>
<dbReference type="GO" id="GO:0016757">
    <property type="term" value="F:glycosyltransferase activity"/>
    <property type="evidence" value="ECO:0007669"/>
    <property type="project" value="InterPro"/>
</dbReference>
<dbReference type="SUPFAM" id="SSF53756">
    <property type="entry name" value="UDP-Glycosyltransferase/glycogen phosphorylase"/>
    <property type="match status" value="1"/>
</dbReference>
<dbReference type="RefSeq" id="WP_061971843.1">
    <property type="nucleotide sequence ID" value="NZ_FMAV01000002.1"/>
</dbReference>
<proteinExistence type="predicted"/>
<sequence>MVNTLQNVKETARKHMILITNRYPYLPGEQFLETEMKYMVNLFEKIDIASVNGSGEKRMVPDPIQLHSIPGRPGGTKKYIHTFYSVTADPQGRRWLSAELPKARAFGSKGLMQLANWLSHALRIRDEIKKKWLDDPGFAINDAVFYSYWLTPAAVALAMLKETYPELLAVSRAHGGDVYDYRHSPPYLPFQERVINALNSVSMISEDGKRFLEGKYSGAGANLLVHRLGTEKPGFTSSPSTDGILRIVTCSYVKPVKRLDLLVDALKQTTIPIHWTHIGDGEDREKLERKAKEELDGRIAIDFKGHWTQQQIFEFYRTSPVDLFVNVSASEGIPVTIMEAFSTGIPVIATDVGGVRELVDESNGFLIPSDVSAEELAGYIEKFAALPVEQKQTYREHAYGKWEQEYNAQKNYHSFLMSVKNGSGS</sequence>
<dbReference type="Proteomes" id="UP000054099">
    <property type="component" value="Unassembled WGS sequence"/>
</dbReference>
<dbReference type="PANTHER" id="PTHR12526">
    <property type="entry name" value="GLYCOSYLTRANSFERASE"/>
    <property type="match status" value="1"/>
</dbReference>
<comment type="caution">
    <text evidence="2">The sequence shown here is derived from an EMBL/GenBank/DDBJ whole genome shotgun (WGS) entry which is preliminary data.</text>
</comment>
<dbReference type="Pfam" id="PF00534">
    <property type="entry name" value="Glycos_transf_1"/>
    <property type="match status" value="1"/>
</dbReference>
<keyword evidence="3" id="KW-1185">Reference proteome</keyword>
<evidence type="ECO:0000259" key="1">
    <source>
        <dbReference type="Pfam" id="PF00534"/>
    </source>
</evidence>
<accession>A0A0V8J795</accession>
<protein>
    <recommendedName>
        <fullName evidence="1">Glycosyl transferase family 1 domain-containing protein</fullName>
    </recommendedName>
</protein>
<gene>
    <name evidence="2" type="ORF">AS030_10825</name>
</gene>
<name>A0A0V8J795_9BACL</name>
<reference evidence="2 3" key="1">
    <citation type="journal article" date="2014" name="Antonie Van Leeuwenhoek">
        <title>Fictibacillus enclensis sp. nov., isolated from marine sediment.</title>
        <authorList>
            <person name="Dastager S.G."/>
            <person name="Mawlankar R."/>
            <person name="Srinivasan K."/>
            <person name="Tang S.K."/>
            <person name="Lee J.C."/>
            <person name="Ramana V.V."/>
            <person name="Shouche Y.S."/>
        </authorList>
    </citation>
    <scope>NUCLEOTIDE SEQUENCE [LARGE SCALE GENOMIC DNA]</scope>
    <source>
        <strain evidence="2 3">NIO-1003</strain>
    </source>
</reference>
<dbReference type="PANTHER" id="PTHR12526:SF630">
    <property type="entry name" value="GLYCOSYLTRANSFERASE"/>
    <property type="match status" value="1"/>
</dbReference>
<evidence type="ECO:0000313" key="3">
    <source>
        <dbReference type="Proteomes" id="UP000054099"/>
    </source>
</evidence>
<dbReference type="EMBL" id="LNQN01000002">
    <property type="protein sequence ID" value="KSU83074.1"/>
    <property type="molecule type" value="Genomic_DNA"/>
</dbReference>
<evidence type="ECO:0000313" key="2">
    <source>
        <dbReference type="EMBL" id="KSU83074.1"/>
    </source>
</evidence>
<dbReference type="AlphaFoldDB" id="A0A0V8J795"/>